<reference evidence="3" key="1">
    <citation type="journal article" date="2010" name="Science">
        <title>Signatures of adaptation to obligate biotrophy in the Hyaloperonospora arabidopsidis genome.</title>
        <authorList>
            <person name="Baxter L."/>
            <person name="Tripathy S."/>
            <person name="Ishaque N."/>
            <person name="Boot N."/>
            <person name="Cabral A."/>
            <person name="Kemen E."/>
            <person name="Thines M."/>
            <person name="Ah-Fong A."/>
            <person name="Anderson R."/>
            <person name="Badejoko W."/>
            <person name="Bittner-Eddy P."/>
            <person name="Boore J.L."/>
            <person name="Chibucos M.C."/>
            <person name="Coates M."/>
            <person name="Dehal P."/>
            <person name="Delehaunty K."/>
            <person name="Dong S."/>
            <person name="Downton P."/>
            <person name="Dumas B."/>
            <person name="Fabro G."/>
            <person name="Fronick C."/>
            <person name="Fuerstenberg S.I."/>
            <person name="Fulton L."/>
            <person name="Gaulin E."/>
            <person name="Govers F."/>
            <person name="Hughes L."/>
            <person name="Humphray S."/>
            <person name="Jiang R.H."/>
            <person name="Judelson H."/>
            <person name="Kamoun S."/>
            <person name="Kyung K."/>
            <person name="Meijer H."/>
            <person name="Minx P."/>
            <person name="Morris P."/>
            <person name="Nelson J."/>
            <person name="Phuntumart V."/>
            <person name="Qutob D."/>
            <person name="Rehmany A."/>
            <person name="Rougon-Cardoso A."/>
            <person name="Ryden P."/>
            <person name="Torto-Alalibo T."/>
            <person name="Studholme D."/>
            <person name="Wang Y."/>
            <person name="Win J."/>
            <person name="Wood J."/>
            <person name="Clifton S.W."/>
            <person name="Rogers J."/>
            <person name="Van den Ackerveken G."/>
            <person name="Jones J.D."/>
            <person name="McDowell J.M."/>
            <person name="Beynon J."/>
            <person name="Tyler B.M."/>
        </authorList>
    </citation>
    <scope>NUCLEOTIDE SEQUENCE [LARGE SCALE GENOMIC DNA]</scope>
    <source>
        <strain evidence="3">Emoy2</strain>
    </source>
</reference>
<reference evidence="2" key="2">
    <citation type="submission" date="2015-06" db="UniProtKB">
        <authorList>
            <consortium name="EnsemblProtists"/>
        </authorList>
    </citation>
    <scope>IDENTIFICATION</scope>
    <source>
        <strain evidence="2">Emoy2</strain>
    </source>
</reference>
<keyword evidence="3" id="KW-1185">Reference proteome</keyword>
<dbReference type="HOGENOM" id="CLU_2965757_0_0_1"/>
<organism evidence="2 3">
    <name type="scientific">Hyaloperonospora arabidopsidis (strain Emoy2)</name>
    <name type="common">Downy mildew agent</name>
    <name type="synonym">Peronospora arabidopsidis</name>
    <dbReference type="NCBI Taxonomy" id="559515"/>
    <lineage>
        <taxon>Eukaryota</taxon>
        <taxon>Sar</taxon>
        <taxon>Stramenopiles</taxon>
        <taxon>Oomycota</taxon>
        <taxon>Peronosporomycetes</taxon>
        <taxon>Peronosporales</taxon>
        <taxon>Peronosporaceae</taxon>
        <taxon>Hyaloperonospora</taxon>
    </lineage>
</organism>
<dbReference type="EMBL" id="CU855853">
    <property type="status" value="NOT_ANNOTATED_CDS"/>
    <property type="molecule type" value="Genomic_DNA"/>
</dbReference>
<evidence type="ECO:0000313" key="2">
    <source>
        <dbReference type="EnsemblProtists" id="HpaP812932"/>
    </source>
</evidence>
<feature type="region of interest" description="Disordered" evidence="1">
    <location>
        <begin position="1"/>
        <end position="34"/>
    </location>
</feature>
<evidence type="ECO:0000256" key="1">
    <source>
        <dbReference type="SAM" id="MobiDB-lite"/>
    </source>
</evidence>
<protein>
    <submittedName>
        <fullName evidence="2">Uncharacterized protein</fullName>
    </submittedName>
</protein>
<dbReference type="Proteomes" id="UP000011713">
    <property type="component" value="Unassembled WGS sequence"/>
</dbReference>
<accession>M4C1I2</accession>
<dbReference type="VEuPathDB" id="FungiDB:HpaG812932"/>
<proteinExistence type="predicted"/>
<evidence type="ECO:0000313" key="3">
    <source>
        <dbReference type="Proteomes" id="UP000011713"/>
    </source>
</evidence>
<sequence length="59" mass="6360">MAALPAGGASGESTTEGFDVDSDGKHGSGLDGDLGSLWYYRWVVRYRGGHRIKRSVSSW</sequence>
<name>M4C1I2_HYAAE</name>
<dbReference type="AlphaFoldDB" id="M4C1I2"/>
<dbReference type="InParanoid" id="M4C1I2"/>
<dbReference type="EnsemblProtists" id="HpaT812932">
    <property type="protein sequence ID" value="HpaP812932"/>
    <property type="gene ID" value="HpaG812932"/>
</dbReference>